<evidence type="ECO:0000259" key="7">
    <source>
        <dbReference type="Pfam" id="PF07195"/>
    </source>
</evidence>
<comment type="subcellular location">
    <subcellularLocation>
        <location evidence="5">Secreted</location>
    </subcellularLocation>
    <subcellularLocation>
        <location evidence="5">Bacterial flagellum</location>
    </subcellularLocation>
</comment>
<keyword evidence="8" id="KW-0966">Cell projection</keyword>
<dbReference type="InterPro" id="IPR010809">
    <property type="entry name" value="FliD_C"/>
</dbReference>
<dbReference type="InterPro" id="IPR003481">
    <property type="entry name" value="FliD_N"/>
</dbReference>
<evidence type="ECO:0000256" key="5">
    <source>
        <dbReference type="RuleBase" id="RU362066"/>
    </source>
</evidence>
<keyword evidence="4 5" id="KW-0975">Bacterial flagellum</keyword>
<keyword evidence="3 5" id="KW-0175">Coiled coil</keyword>
<keyword evidence="8" id="KW-0969">Cilium</keyword>
<feature type="domain" description="Flagellar hook-associated protein 2 N-terminal" evidence="6">
    <location>
        <begin position="8"/>
        <end position="104"/>
    </location>
</feature>
<dbReference type="InterPro" id="IPR040026">
    <property type="entry name" value="FliD"/>
</dbReference>
<keyword evidence="5" id="KW-0964">Secreted</keyword>
<name>A0ABT9VLU6_9BACI</name>
<evidence type="ECO:0000256" key="3">
    <source>
        <dbReference type="ARBA" id="ARBA00023054"/>
    </source>
</evidence>
<evidence type="ECO:0000259" key="6">
    <source>
        <dbReference type="Pfam" id="PF02465"/>
    </source>
</evidence>
<dbReference type="PANTHER" id="PTHR30288">
    <property type="entry name" value="FLAGELLAR CAP/ASSEMBLY PROTEIN FLID"/>
    <property type="match status" value="1"/>
</dbReference>
<comment type="similarity">
    <text evidence="1 5">Belongs to the FliD family.</text>
</comment>
<dbReference type="PANTHER" id="PTHR30288:SF0">
    <property type="entry name" value="FLAGELLAR HOOK-ASSOCIATED PROTEIN 2"/>
    <property type="match status" value="1"/>
</dbReference>
<evidence type="ECO:0000313" key="8">
    <source>
        <dbReference type="EMBL" id="MDQ0161943.1"/>
    </source>
</evidence>
<evidence type="ECO:0000256" key="2">
    <source>
        <dbReference type="ARBA" id="ARBA00011255"/>
    </source>
</evidence>
<keyword evidence="8" id="KW-0282">Flagellum</keyword>
<dbReference type="EMBL" id="JAUSTR010000002">
    <property type="protein sequence ID" value="MDQ0161943.1"/>
    <property type="molecule type" value="Genomic_DNA"/>
</dbReference>
<comment type="function">
    <text evidence="5">Required for morphogenesis and for the elongation of the flagellar filament by facilitating polymerization of the flagellin monomers at the tip of growing filament. Forms a capping structure, which prevents flagellin subunits (transported through the central channel of the flagellum) from leaking out without polymerization at the distal end.</text>
</comment>
<evidence type="ECO:0000313" key="9">
    <source>
        <dbReference type="Proteomes" id="UP001225646"/>
    </source>
</evidence>
<feature type="domain" description="Flagellar hook-associated protein 2 C-terminal" evidence="7">
    <location>
        <begin position="399"/>
        <end position="663"/>
    </location>
</feature>
<proteinExistence type="inferred from homology"/>
<gene>
    <name evidence="8" type="ORF">J2S06_001017</name>
</gene>
<evidence type="ECO:0000256" key="1">
    <source>
        <dbReference type="ARBA" id="ARBA00009764"/>
    </source>
</evidence>
<sequence length="676" mass="74492">MRIGGLASGMDIDQLVKDLMKAERMPLDKMYQKKQILEWQRDDYREMNSLLLSLRNEMFNMRLSSNFRIRNATSSNESKVTATASSAAGTASYTITEVKQLAEAASKVSTSAVSAGTKIDTSRGLYEIQGDFANSNFNWKKGSVENQTITASAAGTSFSLSLKPGASVLLTEAANMVVKVDGKAYTVVTSGTPNTGEVLIDASGNLTFGDTIKKGSTIKVDYMTDVRVDDDKTLAEATNVIQLQKGSIVDGSLTLDIDGTTYTNVGNEIQDASGTKVGTIDLNTGKITMDNTIAEGSVIKATYQQNYFTFGITTYNEKSEAVNEKFAIQGNESLNTVINKVNSSDAGVTMFYDSFSDKVTITRTETGNFNGTELDPEIVTSGSFLNDVLYFNGAAEFGGKNAIFTINGLETERTSNTFSISGVTFTLKDTFTTADPSVTIAISNDADKVVEKIKAFVEKYNETIDKIQQKISEERYRDYLPLTEEQKEAMSEKQIELWEEKAKSGLLRRDSILSSALSELRYDAYQPVTNDKISSKYNQLASIGITTSPNYLDGGKLIIDEAKLKAAIEEDPEAVEALFNSSGTDESEKGIVQRMYDTITNAMDKINEKAGKSTSVLNTYTIGKNLEDLEDRIDAFERRLVDIENRYWRQFTAMETAIQRMNEQSMYLMQQFGMGY</sequence>
<comment type="subunit">
    <text evidence="2 5">Homopentamer.</text>
</comment>
<reference evidence="8 9" key="1">
    <citation type="submission" date="2023-07" db="EMBL/GenBank/DDBJ databases">
        <title>Genomic Encyclopedia of Type Strains, Phase IV (KMG-IV): sequencing the most valuable type-strain genomes for metagenomic binning, comparative biology and taxonomic classification.</title>
        <authorList>
            <person name="Goeker M."/>
        </authorList>
    </citation>
    <scope>NUCLEOTIDE SEQUENCE [LARGE SCALE GENOMIC DNA]</scope>
    <source>
        <strain evidence="8 9">DSM 19092</strain>
    </source>
</reference>
<dbReference type="Proteomes" id="UP001225646">
    <property type="component" value="Unassembled WGS sequence"/>
</dbReference>
<dbReference type="Pfam" id="PF02465">
    <property type="entry name" value="FliD_N"/>
    <property type="match status" value="1"/>
</dbReference>
<feature type="coiled-coil region" evidence="5">
    <location>
        <begin position="450"/>
        <end position="477"/>
    </location>
</feature>
<organism evidence="8 9">
    <name type="scientific">Aeribacillus alveayuensis</name>
    <dbReference type="NCBI Taxonomy" id="279215"/>
    <lineage>
        <taxon>Bacteria</taxon>
        <taxon>Bacillati</taxon>
        <taxon>Bacillota</taxon>
        <taxon>Bacilli</taxon>
        <taxon>Bacillales</taxon>
        <taxon>Bacillaceae</taxon>
        <taxon>Aeribacillus</taxon>
    </lineage>
</organism>
<accession>A0ABT9VLU6</accession>
<protein>
    <recommendedName>
        <fullName evidence="5">Flagellar hook-associated protein 2</fullName>
        <shortName evidence="5">HAP2</shortName>
    </recommendedName>
    <alternativeName>
        <fullName evidence="5">Flagellar cap protein</fullName>
    </alternativeName>
</protein>
<dbReference type="Pfam" id="PF07195">
    <property type="entry name" value="FliD_C"/>
    <property type="match status" value="1"/>
</dbReference>
<keyword evidence="9" id="KW-1185">Reference proteome</keyword>
<comment type="caution">
    <text evidence="8">The sequence shown here is derived from an EMBL/GenBank/DDBJ whole genome shotgun (WGS) entry which is preliminary data.</text>
</comment>
<evidence type="ECO:0000256" key="4">
    <source>
        <dbReference type="ARBA" id="ARBA00023143"/>
    </source>
</evidence>
<dbReference type="RefSeq" id="WP_419151517.1">
    <property type="nucleotide sequence ID" value="NZ_JAUSTR010000002.1"/>
</dbReference>